<dbReference type="FunFam" id="3.40.50.300:FF:000913">
    <property type="entry name" value="ABC multidrug transporter SitT"/>
    <property type="match status" value="1"/>
</dbReference>
<dbReference type="InterPro" id="IPR027417">
    <property type="entry name" value="P-loop_NTPase"/>
</dbReference>
<dbReference type="GO" id="GO:0016887">
    <property type="term" value="F:ATP hydrolysis activity"/>
    <property type="evidence" value="ECO:0007669"/>
    <property type="project" value="InterPro"/>
</dbReference>
<accession>A0AAJ0FGT9</accession>
<dbReference type="CDD" id="cd18578">
    <property type="entry name" value="ABC_6TM_Pgp_ABCB1_D2_like"/>
    <property type="match status" value="1"/>
</dbReference>
<gene>
    <name evidence="12" type="ORF">QBC33DRAFT_491472</name>
</gene>
<comment type="subcellular location">
    <subcellularLocation>
        <location evidence="2">Endomembrane system</location>
    </subcellularLocation>
    <subcellularLocation>
        <location evidence="1">Membrane</location>
        <topology evidence="1">Multi-pass membrane protein</topology>
    </subcellularLocation>
</comment>
<evidence type="ECO:0000256" key="8">
    <source>
        <dbReference type="ARBA" id="ARBA00023136"/>
    </source>
</evidence>
<feature type="transmembrane region" description="Helical" evidence="9">
    <location>
        <begin position="647"/>
        <end position="669"/>
    </location>
</feature>
<dbReference type="Gene3D" id="3.40.50.300">
    <property type="entry name" value="P-loop containing nucleotide triphosphate hydrolases"/>
    <property type="match status" value="2"/>
</dbReference>
<sequence length="1216" mass="134115">MPMMTIIFGRMIASFTKYYKYEAVESASTFFRESINECSLFLTYLFIAKVGLSYMANLGFRMSSLRISAAMRLEYMKCLFRQPISTLDALPPGQTAAIITITASVLQAGISEKLAQLLQSISLVVSALVIAFIHSWNLTLVTSCGLIFIVGVYASTTPFLVKLLGQVQHADIQASVVANETFNSIRMVAACGAEAKMEKRYAGWVNESRHRGMKMPRLIAVQQAPVFFAIYGTFALSFWYSFKMYMEGKITSPETLIVVLMCVMLMTTAIGGVSAPLSSASRAAGAATIFYTIIDAPTPKLGGVKEPEVSATEDIIFHNINFAYPTRPFIKVLNFLNLRFPAGKITAIVGPSGSGKSTIVGLLERWYELDKGVHGKAMFLRNGSITIGGRHLKEIDLKWWRSQIGLVQQEPFLFNTTIYKNVEHGLVGTEWEDARPEKKKELVEQACREAFADEFIDRLPEGYDTVVGDAGIKLSGGQRQRLAIARSIVKRPKILILDEATSSIDVRSELMVQAALDKVSKDRTTITIAHRLSTIKKADNILVLRKGQVVQQGTHESLMANEGGPYWTLATAQQLMTGSEEEEEDVPAARSDLSEKKSWDVIETKENASGDTSTMDTAESVTVKAKPMGLIGSFALLLREQKARWPWYLLLFIGTIGGGATAPLHAYLFAHLLTLFRIWGEELLYMSRFWCLMFAMLAIMVGLSYFAMGWSATTLAINITRAYRREYFHNMLFKSVAFFDADAHSVGALTAQLATDPTQLQQLLGMNMASVIISIFSVTGCLILAFYFGWKLAAVALCSSMPLIIAAAFFRIRYEARSEKMNNKVFAESAKFATESIGASRTVAALTLEDTICGRYDLLLKTHIRKAFSQASVSSLLYALSDSVALLCMAFVLWYGGGLMLKQEYSPFQYLVVYVAVMQGGVGAGQWLSNGPNIAKASVAAGRIIDMRTKDRNEGRLISLDLGNIGDNDKGVKIQMQNVWFRYPTRDAPILNGLDLTIEKGQFAAIVGPSGSGKTTVISLLERFYTPKFGNILYNGSDISYLSLGHYRREISLVSQEPSLLNGTIRENIILGVDENLVTDEDVDQACRDAGIHDFISSLPEGYNTQVGTKGVALSGGQKQRLSIARAMIRNPRLLLLDEATSNLDAQTEKAVQAVFEANKKNRTMIVVAHRLATVQNADVIFVLGDGRVVEKGDHASLLKKKGLYYQMCQSQALDR</sequence>
<feature type="domain" description="ABC transporter" evidence="10">
    <location>
        <begin position="315"/>
        <end position="571"/>
    </location>
</feature>
<feature type="domain" description="ABC transmembrane type-1" evidence="11">
    <location>
        <begin position="649"/>
        <end position="919"/>
    </location>
</feature>
<feature type="transmembrane region" description="Helical" evidence="9">
    <location>
        <begin position="140"/>
        <end position="161"/>
    </location>
</feature>
<evidence type="ECO:0000256" key="7">
    <source>
        <dbReference type="ARBA" id="ARBA00022989"/>
    </source>
</evidence>
<dbReference type="InterPro" id="IPR003593">
    <property type="entry name" value="AAA+_ATPase"/>
</dbReference>
<dbReference type="PANTHER" id="PTHR43394">
    <property type="entry name" value="ATP-DEPENDENT PERMEASE MDL1, MITOCHONDRIAL"/>
    <property type="match status" value="1"/>
</dbReference>
<evidence type="ECO:0000256" key="5">
    <source>
        <dbReference type="ARBA" id="ARBA00022741"/>
    </source>
</evidence>
<dbReference type="PANTHER" id="PTHR43394:SF1">
    <property type="entry name" value="ATP-BINDING CASSETTE SUB-FAMILY B MEMBER 10, MITOCHONDRIAL"/>
    <property type="match status" value="1"/>
</dbReference>
<feature type="domain" description="ABC transmembrane type-1" evidence="11">
    <location>
        <begin position="1"/>
        <end position="282"/>
    </location>
</feature>
<feature type="transmembrane region" description="Helical" evidence="9">
    <location>
        <begin position="875"/>
        <end position="896"/>
    </location>
</feature>
<dbReference type="PROSITE" id="PS50893">
    <property type="entry name" value="ABC_TRANSPORTER_2"/>
    <property type="match status" value="2"/>
</dbReference>
<comment type="similarity">
    <text evidence="3">Belongs to the ABC transporter superfamily. ABCB family. Multidrug resistance exporter (TC 3.A.1.201) subfamily.</text>
</comment>
<dbReference type="GO" id="GO:0005524">
    <property type="term" value="F:ATP binding"/>
    <property type="evidence" value="ECO:0007669"/>
    <property type="project" value="UniProtKB-KW"/>
</dbReference>
<feature type="transmembrane region" description="Helical" evidence="9">
    <location>
        <begin position="768"/>
        <end position="788"/>
    </location>
</feature>
<feature type="transmembrane region" description="Helical" evidence="9">
    <location>
        <begin position="41"/>
        <end position="60"/>
    </location>
</feature>
<dbReference type="CDD" id="cd18577">
    <property type="entry name" value="ABC_6TM_Pgp_ABCB1_D1_like"/>
    <property type="match status" value="1"/>
</dbReference>
<dbReference type="SUPFAM" id="SSF52540">
    <property type="entry name" value="P-loop containing nucleoside triphosphate hydrolases"/>
    <property type="match status" value="2"/>
</dbReference>
<evidence type="ECO:0000259" key="10">
    <source>
        <dbReference type="PROSITE" id="PS50893"/>
    </source>
</evidence>
<dbReference type="InterPro" id="IPR003439">
    <property type="entry name" value="ABC_transporter-like_ATP-bd"/>
</dbReference>
<keyword evidence="8 9" id="KW-0472">Membrane</keyword>
<dbReference type="InterPro" id="IPR036640">
    <property type="entry name" value="ABC1_TM_sf"/>
</dbReference>
<keyword evidence="7 9" id="KW-1133">Transmembrane helix</keyword>
<dbReference type="InterPro" id="IPR039421">
    <property type="entry name" value="Type_1_exporter"/>
</dbReference>
<feature type="transmembrane region" description="Helical" evidence="9">
    <location>
        <begin position="218"/>
        <end position="240"/>
    </location>
</feature>
<dbReference type="Gene3D" id="1.20.1560.10">
    <property type="entry name" value="ABC transporter type 1, transmembrane domain"/>
    <property type="match status" value="1"/>
</dbReference>
<dbReference type="RefSeq" id="XP_060284149.1">
    <property type="nucleotide sequence ID" value="XM_060425472.1"/>
</dbReference>
<dbReference type="Proteomes" id="UP001244011">
    <property type="component" value="Unassembled WGS sequence"/>
</dbReference>
<feature type="transmembrane region" description="Helical" evidence="9">
    <location>
        <begin position="689"/>
        <end position="717"/>
    </location>
</feature>
<keyword evidence="5" id="KW-0547">Nucleotide-binding</keyword>
<evidence type="ECO:0000256" key="9">
    <source>
        <dbReference type="SAM" id="Phobius"/>
    </source>
</evidence>
<dbReference type="PROSITE" id="PS00211">
    <property type="entry name" value="ABC_TRANSPORTER_1"/>
    <property type="match status" value="2"/>
</dbReference>
<dbReference type="AlphaFoldDB" id="A0AAJ0FGT9"/>
<dbReference type="GO" id="GO:0012505">
    <property type="term" value="C:endomembrane system"/>
    <property type="evidence" value="ECO:0007669"/>
    <property type="project" value="UniProtKB-SubCell"/>
</dbReference>
<dbReference type="InterPro" id="IPR011527">
    <property type="entry name" value="ABC1_TM_dom"/>
</dbReference>
<evidence type="ECO:0000259" key="11">
    <source>
        <dbReference type="PROSITE" id="PS50929"/>
    </source>
</evidence>
<evidence type="ECO:0000256" key="2">
    <source>
        <dbReference type="ARBA" id="ARBA00004308"/>
    </source>
</evidence>
<dbReference type="SMART" id="SM00382">
    <property type="entry name" value="AAA"/>
    <property type="match status" value="2"/>
</dbReference>
<dbReference type="SUPFAM" id="SSF90123">
    <property type="entry name" value="ABC transporter transmembrane region"/>
    <property type="match status" value="2"/>
</dbReference>
<protein>
    <submittedName>
        <fullName evidence="12">ABC transporter-like protein</fullName>
    </submittedName>
</protein>
<evidence type="ECO:0000256" key="1">
    <source>
        <dbReference type="ARBA" id="ARBA00004141"/>
    </source>
</evidence>
<comment type="caution">
    <text evidence="12">The sequence shown here is derived from an EMBL/GenBank/DDBJ whole genome shotgun (WGS) entry which is preliminary data.</text>
</comment>
<feature type="transmembrane region" description="Helical" evidence="9">
    <location>
        <begin position="794"/>
        <end position="814"/>
    </location>
</feature>
<name>A0AAJ0FGT9_9PEZI</name>
<keyword evidence="6" id="KW-0067">ATP-binding</keyword>
<dbReference type="GO" id="GO:0016020">
    <property type="term" value="C:membrane"/>
    <property type="evidence" value="ECO:0007669"/>
    <property type="project" value="UniProtKB-SubCell"/>
</dbReference>
<evidence type="ECO:0000313" key="12">
    <source>
        <dbReference type="EMBL" id="KAK1767936.1"/>
    </source>
</evidence>
<dbReference type="FunFam" id="3.40.50.300:FF:001530">
    <property type="entry name" value="ABC multidrug transporter (Eurofung)"/>
    <property type="match status" value="1"/>
</dbReference>
<dbReference type="InterPro" id="IPR017871">
    <property type="entry name" value="ABC_transporter-like_CS"/>
</dbReference>
<dbReference type="PROSITE" id="PS50929">
    <property type="entry name" value="ABC_TM1F"/>
    <property type="match status" value="2"/>
</dbReference>
<proteinExistence type="inferred from homology"/>
<dbReference type="CDD" id="cd03249">
    <property type="entry name" value="ABC_MTABC3_MDL1_MDL2"/>
    <property type="match status" value="1"/>
</dbReference>
<dbReference type="Pfam" id="PF00005">
    <property type="entry name" value="ABC_tran"/>
    <property type="match status" value="2"/>
</dbReference>
<feature type="transmembrane region" description="Helical" evidence="9">
    <location>
        <begin position="255"/>
        <end position="273"/>
    </location>
</feature>
<keyword evidence="13" id="KW-1185">Reference proteome</keyword>
<evidence type="ECO:0000256" key="3">
    <source>
        <dbReference type="ARBA" id="ARBA00007577"/>
    </source>
</evidence>
<organism evidence="12 13">
    <name type="scientific">Phialemonium atrogriseum</name>
    <dbReference type="NCBI Taxonomy" id="1093897"/>
    <lineage>
        <taxon>Eukaryota</taxon>
        <taxon>Fungi</taxon>
        <taxon>Dikarya</taxon>
        <taxon>Ascomycota</taxon>
        <taxon>Pezizomycotina</taxon>
        <taxon>Sordariomycetes</taxon>
        <taxon>Sordariomycetidae</taxon>
        <taxon>Cephalothecales</taxon>
        <taxon>Cephalothecaceae</taxon>
        <taxon>Phialemonium</taxon>
    </lineage>
</organism>
<reference evidence="12" key="1">
    <citation type="submission" date="2023-06" db="EMBL/GenBank/DDBJ databases">
        <title>Genome-scale phylogeny and comparative genomics of the fungal order Sordariales.</title>
        <authorList>
            <consortium name="Lawrence Berkeley National Laboratory"/>
            <person name="Hensen N."/>
            <person name="Bonometti L."/>
            <person name="Westerberg I."/>
            <person name="Brannstrom I.O."/>
            <person name="Guillou S."/>
            <person name="Cros-Aarteil S."/>
            <person name="Calhoun S."/>
            <person name="Haridas S."/>
            <person name="Kuo A."/>
            <person name="Mondo S."/>
            <person name="Pangilinan J."/>
            <person name="Riley R."/>
            <person name="Labutti K."/>
            <person name="Andreopoulos B."/>
            <person name="Lipzen A."/>
            <person name="Chen C."/>
            <person name="Yanf M."/>
            <person name="Daum C."/>
            <person name="Ng V."/>
            <person name="Clum A."/>
            <person name="Steindorff A."/>
            <person name="Ohm R."/>
            <person name="Martin F."/>
            <person name="Silar P."/>
            <person name="Natvig D."/>
            <person name="Lalanne C."/>
            <person name="Gautier V."/>
            <person name="Ament-Velasquez S.L."/>
            <person name="Kruys A."/>
            <person name="Hutchinson M.I."/>
            <person name="Powell A.J."/>
            <person name="Barry K."/>
            <person name="Miller A.N."/>
            <person name="Grigoriev I.V."/>
            <person name="Debuchy R."/>
            <person name="Gladieux P."/>
            <person name="Thoren M.H."/>
            <person name="Johannesson H."/>
        </authorList>
    </citation>
    <scope>NUCLEOTIDE SEQUENCE</scope>
    <source>
        <strain evidence="12">8032-3</strain>
    </source>
</reference>
<keyword evidence="4 9" id="KW-0812">Transmembrane</keyword>
<feature type="domain" description="ABC transporter" evidence="10">
    <location>
        <begin position="974"/>
        <end position="1211"/>
    </location>
</feature>
<dbReference type="Pfam" id="PF00664">
    <property type="entry name" value="ABC_membrane"/>
    <property type="match status" value="2"/>
</dbReference>
<evidence type="ECO:0000256" key="4">
    <source>
        <dbReference type="ARBA" id="ARBA00022692"/>
    </source>
</evidence>
<dbReference type="GeneID" id="85308659"/>
<dbReference type="EMBL" id="MU839007">
    <property type="protein sequence ID" value="KAK1767936.1"/>
    <property type="molecule type" value="Genomic_DNA"/>
</dbReference>
<evidence type="ECO:0000313" key="13">
    <source>
        <dbReference type="Proteomes" id="UP001244011"/>
    </source>
</evidence>
<evidence type="ECO:0000256" key="6">
    <source>
        <dbReference type="ARBA" id="ARBA00022840"/>
    </source>
</evidence>
<dbReference type="GO" id="GO:0015421">
    <property type="term" value="F:ABC-type oligopeptide transporter activity"/>
    <property type="evidence" value="ECO:0007669"/>
    <property type="project" value="TreeGrafter"/>
</dbReference>